<dbReference type="Proteomes" id="UP001151760">
    <property type="component" value="Unassembled WGS sequence"/>
</dbReference>
<keyword evidence="2" id="KW-1185">Reference proteome</keyword>
<accession>A0ABQ4WRI3</accession>
<evidence type="ECO:0000313" key="1">
    <source>
        <dbReference type="EMBL" id="GJS55462.1"/>
    </source>
</evidence>
<gene>
    <name evidence="1" type="ORF">Tco_0628824</name>
</gene>
<reference evidence="1" key="2">
    <citation type="submission" date="2022-01" db="EMBL/GenBank/DDBJ databases">
        <authorList>
            <person name="Yamashiro T."/>
            <person name="Shiraishi A."/>
            <person name="Satake H."/>
            <person name="Nakayama K."/>
        </authorList>
    </citation>
    <scope>NUCLEOTIDE SEQUENCE</scope>
</reference>
<organism evidence="1 2">
    <name type="scientific">Tanacetum coccineum</name>
    <dbReference type="NCBI Taxonomy" id="301880"/>
    <lineage>
        <taxon>Eukaryota</taxon>
        <taxon>Viridiplantae</taxon>
        <taxon>Streptophyta</taxon>
        <taxon>Embryophyta</taxon>
        <taxon>Tracheophyta</taxon>
        <taxon>Spermatophyta</taxon>
        <taxon>Magnoliopsida</taxon>
        <taxon>eudicotyledons</taxon>
        <taxon>Gunneridae</taxon>
        <taxon>Pentapetalae</taxon>
        <taxon>asterids</taxon>
        <taxon>campanulids</taxon>
        <taxon>Asterales</taxon>
        <taxon>Asteraceae</taxon>
        <taxon>Asteroideae</taxon>
        <taxon>Anthemideae</taxon>
        <taxon>Anthemidinae</taxon>
        <taxon>Tanacetum</taxon>
    </lineage>
</organism>
<proteinExistence type="predicted"/>
<dbReference type="EMBL" id="BQNB010008870">
    <property type="protein sequence ID" value="GJS55462.1"/>
    <property type="molecule type" value="Genomic_DNA"/>
</dbReference>
<protein>
    <submittedName>
        <fullName evidence="1">Uncharacterized protein</fullName>
    </submittedName>
</protein>
<evidence type="ECO:0000313" key="2">
    <source>
        <dbReference type="Proteomes" id="UP001151760"/>
    </source>
</evidence>
<sequence>MNHRRRSWQAEHSDYFRSLVVYKGKVRAGAQPLKHTDYEVDLDSGSVAHMEHEDGVSPRISPLAQKAAATPSQSNGQQLTIRGRLIVGCDGDGVIHTLHICEDVHDEAVANAKPVQA</sequence>
<name>A0ABQ4WRI3_9ASTR</name>
<reference evidence="1" key="1">
    <citation type="journal article" date="2022" name="Int. J. Mol. Sci.">
        <title>Draft Genome of Tanacetum Coccineum: Genomic Comparison of Closely Related Tanacetum-Family Plants.</title>
        <authorList>
            <person name="Yamashiro T."/>
            <person name="Shiraishi A."/>
            <person name="Nakayama K."/>
            <person name="Satake H."/>
        </authorList>
    </citation>
    <scope>NUCLEOTIDE SEQUENCE</scope>
</reference>
<comment type="caution">
    <text evidence="1">The sequence shown here is derived from an EMBL/GenBank/DDBJ whole genome shotgun (WGS) entry which is preliminary data.</text>
</comment>